<accession>F8NID9</accession>
<organism>
    <name type="scientific">Serpula lacrymans var. lacrymans (strain S7.9)</name>
    <name type="common">Dry rot fungus</name>
    <dbReference type="NCBI Taxonomy" id="578457"/>
    <lineage>
        <taxon>Eukaryota</taxon>
        <taxon>Fungi</taxon>
        <taxon>Dikarya</taxon>
        <taxon>Basidiomycota</taxon>
        <taxon>Agaricomycotina</taxon>
        <taxon>Agaricomycetes</taxon>
        <taxon>Agaricomycetidae</taxon>
        <taxon>Boletales</taxon>
        <taxon>Coniophorineae</taxon>
        <taxon>Serpulaceae</taxon>
        <taxon>Serpula</taxon>
    </lineage>
</organism>
<reference evidence="1" key="1">
    <citation type="submission" date="2011-04" db="EMBL/GenBank/DDBJ databases">
        <title>Evolution of plant cell wall degrading machinery underlies the functional diversity of forest fungi.</title>
        <authorList>
            <consortium name="US DOE Joint Genome Institute (JGI-PGF)"/>
            <person name="Eastwood D.C."/>
            <person name="Floudas D."/>
            <person name="Binder M."/>
            <person name="Majcherczyk A."/>
            <person name="Schneider P."/>
            <person name="Aerts A."/>
            <person name="Asiegbu F.O."/>
            <person name="Baker S.E."/>
            <person name="Barry K."/>
            <person name="Bendiksby M."/>
            <person name="Blumentritt M."/>
            <person name="Coutinho P.M."/>
            <person name="Cullen D."/>
            <person name="Cullen D."/>
            <person name="Gathman A."/>
            <person name="Goodell B."/>
            <person name="Henrissat B."/>
            <person name="Ihrmark K."/>
            <person name="Kauserud H."/>
            <person name="Kohler A."/>
            <person name="LaButti K."/>
            <person name="Lapidus A."/>
            <person name="Lavin J.L."/>
            <person name="Lee Y.-H."/>
            <person name="Lindquist E."/>
            <person name="Lilly W."/>
            <person name="Lucas S."/>
            <person name="Morin E."/>
            <person name="Murat C."/>
            <person name="Oguiza J.A."/>
            <person name="Park J."/>
            <person name="Pisabarro A.G."/>
            <person name="Riley R."/>
            <person name="Rosling A."/>
            <person name="Salamov A."/>
            <person name="Schmidt O."/>
            <person name="Schmutz J."/>
            <person name="Skrede I."/>
            <person name="Stenlid J."/>
            <person name="Wiebenga A."/>
            <person name="Xie X."/>
            <person name="Kues U."/>
            <person name="Hibbett D.S."/>
            <person name="Hoffmeister D."/>
            <person name="Hogberg N."/>
            <person name="Martin F."/>
            <person name="Grigoriev I.V."/>
            <person name="Watkinson S.C."/>
        </authorList>
    </citation>
    <scope>NUCLEOTIDE SEQUENCE</scope>
    <source>
        <strain evidence="1">S7.9</strain>
    </source>
</reference>
<sequence length="72" mass="8177">MFFSPIPLYINPSALQSYGDPNYHVVKLYQDPGIGIQYSTDSCANALQRSNFTPRVPHKVSNKRIRGLSMYL</sequence>
<dbReference type="Proteomes" id="UP000008064">
    <property type="component" value="Unassembled WGS sequence"/>
</dbReference>
<dbReference type="KEGG" id="sla:SERLADRAFT_457288"/>
<dbReference type="GeneID" id="18817497"/>
<dbReference type="RefSeq" id="XP_007313730.1">
    <property type="nucleotide sequence ID" value="XM_007313668.1"/>
</dbReference>
<dbReference type="EMBL" id="GL945429">
    <property type="protein sequence ID" value="EGO29488.1"/>
    <property type="molecule type" value="Genomic_DNA"/>
</dbReference>
<dbReference type="AlphaFoldDB" id="F8NID9"/>
<proteinExistence type="predicted"/>
<gene>
    <name evidence="1" type="ORF">SERLADRAFT_457288</name>
</gene>
<dbReference type="HOGENOM" id="CLU_2723754_0_0_1"/>
<evidence type="ECO:0000313" key="1">
    <source>
        <dbReference type="EMBL" id="EGO29488.1"/>
    </source>
</evidence>
<name>F8NID9_SERL9</name>
<protein>
    <submittedName>
        <fullName evidence="1">Uncharacterized protein</fullName>
    </submittedName>
</protein>